<gene>
    <name evidence="2" type="ORF">E2562_010239</name>
</gene>
<proteinExistence type="predicted"/>
<keyword evidence="3" id="KW-1185">Reference proteome</keyword>
<evidence type="ECO:0000313" key="2">
    <source>
        <dbReference type="EMBL" id="KAF0924639.1"/>
    </source>
</evidence>
<dbReference type="EMBL" id="SPHZ02000003">
    <property type="protein sequence ID" value="KAF0924639.1"/>
    <property type="molecule type" value="Genomic_DNA"/>
</dbReference>
<dbReference type="Proteomes" id="UP000479710">
    <property type="component" value="Unassembled WGS sequence"/>
</dbReference>
<feature type="compositionally biased region" description="Polar residues" evidence="1">
    <location>
        <begin position="235"/>
        <end position="249"/>
    </location>
</feature>
<comment type="caution">
    <text evidence="2">The sequence shown here is derived from an EMBL/GenBank/DDBJ whole genome shotgun (WGS) entry which is preliminary data.</text>
</comment>
<organism evidence="2 3">
    <name type="scientific">Oryza meyeriana var. granulata</name>
    <dbReference type="NCBI Taxonomy" id="110450"/>
    <lineage>
        <taxon>Eukaryota</taxon>
        <taxon>Viridiplantae</taxon>
        <taxon>Streptophyta</taxon>
        <taxon>Embryophyta</taxon>
        <taxon>Tracheophyta</taxon>
        <taxon>Spermatophyta</taxon>
        <taxon>Magnoliopsida</taxon>
        <taxon>Liliopsida</taxon>
        <taxon>Poales</taxon>
        <taxon>Poaceae</taxon>
        <taxon>BOP clade</taxon>
        <taxon>Oryzoideae</taxon>
        <taxon>Oryzeae</taxon>
        <taxon>Oryzinae</taxon>
        <taxon>Oryza</taxon>
        <taxon>Oryza meyeriana</taxon>
    </lineage>
</organism>
<sequence length="276" mass="30012">MLIEAKGSASFSSVTRLHTTTLAVMQEAKQRHNCINNHGWIIGEGSLSAVAGGHRCVPGGSWSGEVATVRLACSLGKGHDDANLYLHRHPRTLHYVKDDRPAARYRLYTTNMPWRRMIAVQFIMKKGGGRIWCKETRRWSDQAWRRVAAVPDSPWPMLQDLLCIDLWRQLSSWGGGHPATRAVAVVCAQADGRGGEVVVIGLVLLVPVPMAREMRGEYDGGTNRDTATGGPRSGLSMNGSGAVPLTTSELRVGASASGSSRQRRCSWRGGCTSSSY</sequence>
<accession>A0A6G1EIR3</accession>
<evidence type="ECO:0000313" key="3">
    <source>
        <dbReference type="Proteomes" id="UP000479710"/>
    </source>
</evidence>
<reference evidence="2 3" key="1">
    <citation type="submission" date="2019-11" db="EMBL/GenBank/DDBJ databases">
        <title>Whole genome sequence of Oryza granulata.</title>
        <authorList>
            <person name="Li W."/>
        </authorList>
    </citation>
    <scope>NUCLEOTIDE SEQUENCE [LARGE SCALE GENOMIC DNA]</scope>
    <source>
        <strain evidence="3">cv. Menghai</strain>
        <tissue evidence="2">Leaf</tissue>
    </source>
</reference>
<feature type="region of interest" description="Disordered" evidence="1">
    <location>
        <begin position="215"/>
        <end position="276"/>
    </location>
</feature>
<dbReference type="AlphaFoldDB" id="A0A6G1EIR3"/>
<evidence type="ECO:0000256" key="1">
    <source>
        <dbReference type="SAM" id="MobiDB-lite"/>
    </source>
</evidence>
<name>A0A6G1EIR3_9ORYZ</name>
<protein>
    <submittedName>
        <fullName evidence="2">Uncharacterized protein</fullName>
    </submittedName>
</protein>